<dbReference type="InterPro" id="IPR036787">
    <property type="entry name" value="T_IF-3_N_sf"/>
</dbReference>
<feature type="domain" description="Translation initiation factor 3 N-terminal" evidence="7">
    <location>
        <begin position="7"/>
        <end position="75"/>
    </location>
</feature>
<reference evidence="8 9" key="1">
    <citation type="journal article" date="2016" name="Nat. Commun.">
        <title>Thousands of microbial genomes shed light on interconnected biogeochemical processes in an aquifer system.</title>
        <authorList>
            <person name="Anantharaman K."/>
            <person name="Brown C.T."/>
            <person name="Hug L.A."/>
            <person name="Sharon I."/>
            <person name="Castelle C.J."/>
            <person name="Probst A.J."/>
            <person name="Thomas B.C."/>
            <person name="Singh A."/>
            <person name="Wilkins M.J."/>
            <person name="Karaoz U."/>
            <person name="Brodie E.L."/>
            <person name="Williams K.H."/>
            <person name="Hubbard S.S."/>
            <person name="Banfield J.F."/>
        </authorList>
    </citation>
    <scope>NUCLEOTIDE SEQUENCE [LARGE SCALE GENOMIC DNA]</scope>
</reference>
<evidence type="ECO:0000256" key="3">
    <source>
        <dbReference type="ARBA" id="ARBA00022917"/>
    </source>
</evidence>
<dbReference type="PROSITE" id="PS00938">
    <property type="entry name" value="IF3"/>
    <property type="match status" value="1"/>
</dbReference>
<evidence type="ECO:0000313" key="9">
    <source>
        <dbReference type="Proteomes" id="UP000179283"/>
    </source>
</evidence>
<comment type="subunit">
    <text evidence="5">Monomer.</text>
</comment>
<dbReference type="InterPro" id="IPR036788">
    <property type="entry name" value="T_IF-3_C_sf"/>
</dbReference>
<sequence>MSPHVRINHQIKAPELRVIGPEGENFGVITLGEALAKANEAGVDLIEISPNAVPPVAKIMDFGKYQYAENKKQKASKAKAHTTEVKTLQIKIGTGEHDLSLKAKKAGEWLREGHRVRLDLFLPGRAKYLNEAFLKERVARFLKLVPEDYIMADTPKKSPKGMTAIIERTK</sequence>
<dbReference type="FunFam" id="3.10.20.80:FF:000001">
    <property type="entry name" value="Translation initiation factor IF-3"/>
    <property type="match status" value="1"/>
</dbReference>
<keyword evidence="3 5" id="KW-0648">Protein biosynthesis</keyword>
<organism evidence="8 9">
    <name type="scientific">Candidatus Zambryskibacteria bacterium RIFCSPLOWO2_01_FULL_43_17</name>
    <dbReference type="NCBI Taxonomy" id="1802760"/>
    <lineage>
        <taxon>Bacteria</taxon>
        <taxon>Candidatus Zambryskiibacteriota</taxon>
    </lineage>
</organism>
<comment type="caution">
    <text evidence="8">The sequence shown here is derived from an EMBL/GenBank/DDBJ whole genome shotgun (WGS) entry which is preliminary data.</text>
</comment>
<dbReference type="Gene3D" id="3.10.20.80">
    <property type="entry name" value="Translation initiation factor 3 (IF-3), N-terminal domain"/>
    <property type="match status" value="1"/>
</dbReference>
<dbReference type="Gene3D" id="3.30.110.10">
    <property type="entry name" value="Translation initiation factor 3 (IF-3), C-terminal domain"/>
    <property type="match status" value="1"/>
</dbReference>
<evidence type="ECO:0000259" key="7">
    <source>
        <dbReference type="Pfam" id="PF05198"/>
    </source>
</evidence>
<dbReference type="PANTHER" id="PTHR10938">
    <property type="entry name" value="TRANSLATION INITIATION FACTOR IF-3"/>
    <property type="match status" value="1"/>
</dbReference>
<dbReference type="Pfam" id="PF00707">
    <property type="entry name" value="IF3_C"/>
    <property type="match status" value="1"/>
</dbReference>
<dbReference type="InterPro" id="IPR019815">
    <property type="entry name" value="Translation_initiation_fac_3_C"/>
</dbReference>
<dbReference type="GO" id="GO:0043022">
    <property type="term" value="F:ribosome binding"/>
    <property type="evidence" value="ECO:0007669"/>
    <property type="project" value="TreeGrafter"/>
</dbReference>
<dbReference type="Pfam" id="PF05198">
    <property type="entry name" value="IF3_N"/>
    <property type="match status" value="1"/>
</dbReference>
<dbReference type="InterPro" id="IPR019814">
    <property type="entry name" value="Translation_initiation_fac_3_N"/>
</dbReference>
<dbReference type="EMBL" id="MHWD01000012">
    <property type="protein sequence ID" value="OHB04272.1"/>
    <property type="molecule type" value="Genomic_DNA"/>
</dbReference>
<dbReference type="GO" id="GO:0003743">
    <property type="term" value="F:translation initiation factor activity"/>
    <property type="evidence" value="ECO:0007669"/>
    <property type="project" value="UniProtKB-UniRule"/>
</dbReference>
<evidence type="ECO:0000259" key="6">
    <source>
        <dbReference type="Pfam" id="PF00707"/>
    </source>
</evidence>
<evidence type="ECO:0000313" key="8">
    <source>
        <dbReference type="EMBL" id="OHB04272.1"/>
    </source>
</evidence>
<comment type="subcellular location">
    <subcellularLocation>
        <location evidence="5">Cytoplasm</location>
    </subcellularLocation>
</comment>
<evidence type="ECO:0000256" key="1">
    <source>
        <dbReference type="ARBA" id="ARBA00005439"/>
    </source>
</evidence>
<dbReference type="InterPro" id="IPR001288">
    <property type="entry name" value="Translation_initiation_fac_3"/>
</dbReference>
<keyword evidence="2 5" id="KW-0396">Initiation factor</keyword>
<evidence type="ECO:0000256" key="4">
    <source>
        <dbReference type="NCBIfam" id="TIGR00168"/>
    </source>
</evidence>
<gene>
    <name evidence="8" type="ORF">A2920_01005</name>
</gene>
<comment type="function">
    <text evidence="5">IF-3 binds to the 30S ribosomal subunit and shifts the equilibrium between 70S ribosomes and their 50S and 30S subunits in favor of the free subunits, thus enhancing the availability of 30S subunits on which protein synthesis initiation begins.</text>
</comment>
<evidence type="ECO:0000256" key="5">
    <source>
        <dbReference type="RuleBase" id="RU000646"/>
    </source>
</evidence>
<name>A0A1G2U5X1_9BACT</name>
<dbReference type="NCBIfam" id="TIGR00168">
    <property type="entry name" value="infC"/>
    <property type="match status" value="1"/>
</dbReference>
<dbReference type="InterPro" id="IPR019813">
    <property type="entry name" value="Translation_initiation_fac3_CS"/>
</dbReference>
<feature type="domain" description="Translation initiation factor 3 C-terminal" evidence="6">
    <location>
        <begin position="83"/>
        <end position="167"/>
    </location>
</feature>
<dbReference type="Proteomes" id="UP000179283">
    <property type="component" value="Unassembled WGS sequence"/>
</dbReference>
<dbReference type="AlphaFoldDB" id="A0A1G2U5X1"/>
<dbReference type="PANTHER" id="PTHR10938:SF0">
    <property type="entry name" value="TRANSLATION INITIATION FACTOR IF-3, MITOCHONDRIAL"/>
    <property type="match status" value="1"/>
</dbReference>
<protein>
    <recommendedName>
        <fullName evidence="4 5">Translation initiation factor IF-3</fullName>
    </recommendedName>
</protein>
<dbReference type="SUPFAM" id="SSF55200">
    <property type="entry name" value="Translation initiation factor IF3, C-terminal domain"/>
    <property type="match status" value="1"/>
</dbReference>
<dbReference type="GO" id="GO:0032790">
    <property type="term" value="P:ribosome disassembly"/>
    <property type="evidence" value="ECO:0007669"/>
    <property type="project" value="TreeGrafter"/>
</dbReference>
<dbReference type="GO" id="GO:0005737">
    <property type="term" value="C:cytoplasm"/>
    <property type="evidence" value="ECO:0007669"/>
    <property type="project" value="UniProtKB-SubCell"/>
</dbReference>
<evidence type="ECO:0000256" key="2">
    <source>
        <dbReference type="ARBA" id="ARBA00022540"/>
    </source>
</evidence>
<proteinExistence type="inferred from homology"/>
<comment type="similarity">
    <text evidence="1 5">Belongs to the IF-3 family.</text>
</comment>
<dbReference type="SUPFAM" id="SSF54364">
    <property type="entry name" value="Translation initiation factor IF3, N-terminal domain"/>
    <property type="match status" value="1"/>
</dbReference>
<accession>A0A1G2U5X1</accession>